<dbReference type="Gene3D" id="6.10.280.100">
    <property type="match status" value="1"/>
</dbReference>
<reference evidence="2 3" key="1">
    <citation type="submission" date="2024-05" db="EMBL/GenBank/DDBJ databases">
        <title>Long read based assembly of the Candida bracarensis genome reveals expanded adhesin content.</title>
        <authorList>
            <person name="Marcet-Houben M."/>
            <person name="Ksiezopolska E."/>
            <person name="Gabaldon T."/>
        </authorList>
    </citation>
    <scope>NUCLEOTIDE SEQUENCE [LARGE SCALE GENOMIC DNA]</scope>
    <source>
        <strain evidence="2 3">CBM6</strain>
    </source>
</reference>
<organism evidence="2 3">
    <name type="scientific">Nakaseomyces bracarensis</name>
    <dbReference type="NCBI Taxonomy" id="273131"/>
    <lineage>
        <taxon>Eukaryota</taxon>
        <taxon>Fungi</taxon>
        <taxon>Dikarya</taxon>
        <taxon>Ascomycota</taxon>
        <taxon>Saccharomycotina</taxon>
        <taxon>Saccharomycetes</taxon>
        <taxon>Saccharomycetales</taxon>
        <taxon>Saccharomycetaceae</taxon>
        <taxon>Nakaseomyces</taxon>
    </lineage>
</organism>
<feature type="compositionally biased region" description="Polar residues" evidence="1">
    <location>
        <begin position="15"/>
        <end position="24"/>
    </location>
</feature>
<accession>A0ABR4NSS1</accession>
<dbReference type="InterPro" id="IPR007250">
    <property type="entry name" value="HSP9_HSP12"/>
</dbReference>
<dbReference type="EMBL" id="JBEVYD010000007">
    <property type="protein sequence ID" value="KAL3231473.1"/>
    <property type="molecule type" value="Genomic_DNA"/>
</dbReference>
<proteinExistence type="predicted"/>
<evidence type="ECO:0000256" key="1">
    <source>
        <dbReference type="SAM" id="MobiDB-lite"/>
    </source>
</evidence>
<keyword evidence="3" id="KW-1185">Reference proteome</keyword>
<evidence type="ECO:0000313" key="2">
    <source>
        <dbReference type="EMBL" id="KAL3231473.1"/>
    </source>
</evidence>
<dbReference type="PIRSF" id="PIRSF002590">
    <property type="entry name" value="HSP9/HSP12_fun"/>
    <property type="match status" value="1"/>
</dbReference>
<comment type="caution">
    <text evidence="2">The sequence shown here is derived from an EMBL/GenBank/DDBJ whole genome shotgun (WGS) entry which is preliminary data.</text>
</comment>
<gene>
    <name evidence="2" type="ORF">RNJ44_00508</name>
</gene>
<keyword evidence="2" id="KW-0346">Stress response</keyword>
<dbReference type="Pfam" id="PF04119">
    <property type="entry name" value="HSP9_HSP12"/>
    <property type="match status" value="1"/>
</dbReference>
<name>A0ABR4NSS1_9SACH</name>
<evidence type="ECO:0000313" key="3">
    <source>
        <dbReference type="Proteomes" id="UP001623330"/>
    </source>
</evidence>
<dbReference type="Proteomes" id="UP001623330">
    <property type="component" value="Unassembled WGS sequence"/>
</dbReference>
<feature type="compositionally biased region" description="Basic and acidic residues" evidence="1">
    <location>
        <begin position="1"/>
        <end position="14"/>
    </location>
</feature>
<sequence>MSDANRKNFSDKMSESLTPESQKSTWDKGKEFVTDTGDKLAGKVQPEDNKGLAQGINDSAQQGADDATGESWAETGREYMDAAKHKLNDAVEYVSKSVHGGDEK</sequence>
<feature type="region of interest" description="Disordered" evidence="1">
    <location>
        <begin position="1"/>
        <end position="77"/>
    </location>
</feature>
<protein>
    <submittedName>
        <fullName evidence="2">12 kDa heat shock protein</fullName>
    </submittedName>
</protein>
<feature type="compositionally biased region" description="Basic and acidic residues" evidence="1">
    <location>
        <begin position="25"/>
        <end position="50"/>
    </location>
</feature>